<dbReference type="SMART" id="SM00530">
    <property type="entry name" value="HTH_XRE"/>
    <property type="match status" value="1"/>
</dbReference>
<dbReference type="SUPFAM" id="SSF47413">
    <property type="entry name" value="lambda repressor-like DNA-binding domains"/>
    <property type="match status" value="1"/>
</dbReference>
<dbReference type="AlphaFoldDB" id="A0A918KV45"/>
<dbReference type="InterPro" id="IPR024747">
    <property type="entry name" value="Pyridox_Oxase-rel"/>
</dbReference>
<dbReference type="PROSITE" id="PS50943">
    <property type="entry name" value="HTH_CROC1"/>
    <property type="match status" value="1"/>
</dbReference>
<sequence>MRAQLGDQLVVESPTTGATRRDGEIVGLHHADGTPPYDVRWSDTDDVTLVFPGPDAHVRHVEHGPGSPHERPRPTVGEAGEQTGAVSGTTPLHGAPNPGDIGRRVAAERERQGLAREETARRARMAPDYLAYLEEQPADPSLATLIRLADALGTSVAALRGGGIDLPPGQGYALLHPQLRDLGPDECRARLSTHGVGRVAVSTPDGPAVIPVNYEVVDDAIAFRTAPDSAPASAVGTEVAFEVDHVDEAMSQGWSVLAVGPARVVTDPDEVRRLAQHAHTTPWAGGEREMWVSIQPTRLTGRRISPRDQ</sequence>
<dbReference type="InterPro" id="IPR010982">
    <property type="entry name" value="Lambda_DNA-bd_dom_sf"/>
</dbReference>
<dbReference type="Gene3D" id="2.30.30.440">
    <property type="entry name" value="Domain of unknown function DUF1918"/>
    <property type="match status" value="1"/>
</dbReference>
<reference evidence="3" key="2">
    <citation type="submission" date="2020-09" db="EMBL/GenBank/DDBJ databases">
        <authorList>
            <person name="Sun Q."/>
            <person name="Ohkuma M."/>
        </authorList>
    </citation>
    <scope>NUCLEOTIDE SEQUENCE</scope>
    <source>
        <strain evidence="3">JCM 4346</strain>
    </source>
</reference>
<dbReference type="GO" id="GO:0003677">
    <property type="term" value="F:DNA binding"/>
    <property type="evidence" value="ECO:0007669"/>
    <property type="project" value="UniProtKB-KW"/>
</dbReference>
<dbReference type="SUPFAM" id="SSF50475">
    <property type="entry name" value="FMN-binding split barrel"/>
    <property type="match status" value="1"/>
</dbReference>
<evidence type="ECO:0000313" key="3">
    <source>
        <dbReference type="EMBL" id="GGR35267.1"/>
    </source>
</evidence>
<proteinExistence type="predicted"/>
<reference evidence="3" key="1">
    <citation type="journal article" date="2014" name="Int. J. Syst. Evol. Microbiol.">
        <title>Complete genome sequence of Corynebacterium casei LMG S-19264T (=DSM 44701T), isolated from a smear-ripened cheese.</title>
        <authorList>
            <consortium name="US DOE Joint Genome Institute (JGI-PGF)"/>
            <person name="Walter F."/>
            <person name="Albersmeier A."/>
            <person name="Kalinowski J."/>
            <person name="Ruckert C."/>
        </authorList>
    </citation>
    <scope>NUCLEOTIDE SEQUENCE</scope>
    <source>
        <strain evidence="3">JCM 4346</strain>
    </source>
</reference>
<dbReference type="EMBL" id="BMSX01000015">
    <property type="protein sequence ID" value="GGR35267.1"/>
    <property type="molecule type" value="Genomic_DNA"/>
</dbReference>
<dbReference type="CDD" id="cd00093">
    <property type="entry name" value="HTH_XRE"/>
    <property type="match status" value="1"/>
</dbReference>
<feature type="compositionally biased region" description="Basic and acidic residues" evidence="1">
    <location>
        <begin position="59"/>
        <end position="73"/>
    </location>
</feature>
<feature type="region of interest" description="Disordered" evidence="1">
    <location>
        <begin position="59"/>
        <end position="101"/>
    </location>
</feature>
<feature type="region of interest" description="Disordered" evidence="1">
    <location>
        <begin position="1"/>
        <end position="22"/>
    </location>
</feature>
<dbReference type="InterPro" id="IPR012349">
    <property type="entry name" value="Split_barrel_FMN-bd"/>
</dbReference>
<dbReference type="SUPFAM" id="SSF50118">
    <property type="entry name" value="Cell growth inhibitor/plasmid maintenance toxic component"/>
    <property type="match status" value="1"/>
</dbReference>
<dbReference type="Gene3D" id="1.10.260.40">
    <property type="entry name" value="lambda repressor-like DNA-binding domains"/>
    <property type="match status" value="1"/>
</dbReference>
<feature type="domain" description="HTH cro/C1-type" evidence="2">
    <location>
        <begin position="105"/>
        <end position="159"/>
    </location>
</feature>
<dbReference type="Pfam" id="PF12900">
    <property type="entry name" value="Pyridox_ox_2"/>
    <property type="match status" value="1"/>
</dbReference>
<name>A0A918KV45_9ACTN</name>
<dbReference type="InterPro" id="IPR015035">
    <property type="entry name" value="DUF1918"/>
</dbReference>
<accession>A0A918KV45</accession>
<evidence type="ECO:0000256" key="1">
    <source>
        <dbReference type="SAM" id="MobiDB-lite"/>
    </source>
</evidence>
<keyword evidence="4" id="KW-1185">Reference proteome</keyword>
<dbReference type="Gene3D" id="2.30.110.10">
    <property type="entry name" value="Electron Transport, Fmn-binding Protein, Chain A"/>
    <property type="match status" value="1"/>
</dbReference>
<dbReference type="Proteomes" id="UP000658320">
    <property type="component" value="Unassembled WGS sequence"/>
</dbReference>
<organism evidence="3 4">
    <name type="scientific">Streptomyces aurantiogriseus</name>
    <dbReference type="NCBI Taxonomy" id="66870"/>
    <lineage>
        <taxon>Bacteria</taxon>
        <taxon>Bacillati</taxon>
        <taxon>Actinomycetota</taxon>
        <taxon>Actinomycetes</taxon>
        <taxon>Kitasatosporales</taxon>
        <taxon>Streptomycetaceae</taxon>
        <taxon>Streptomyces</taxon>
    </lineage>
</organism>
<dbReference type="Pfam" id="PF01381">
    <property type="entry name" value="HTH_3"/>
    <property type="match status" value="1"/>
</dbReference>
<comment type="caution">
    <text evidence="3">The sequence shown here is derived from an EMBL/GenBank/DDBJ whole genome shotgun (WGS) entry which is preliminary data.</text>
</comment>
<dbReference type="Pfam" id="PF08940">
    <property type="entry name" value="DUF1918"/>
    <property type="match status" value="1"/>
</dbReference>
<evidence type="ECO:0000313" key="4">
    <source>
        <dbReference type="Proteomes" id="UP000658320"/>
    </source>
</evidence>
<protein>
    <submittedName>
        <fullName evidence="3">DNA-binding protein</fullName>
    </submittedName>
</protein>
<evidence type="ECO:0000259" key="2">
    <source>
        <dbReference type="PROSITE" id="PS50943"/>
    </source>
</evidence>
<keyword evidence="3" id="KW-0238">DNA-binding</keyword>
<dbReference type="InterPro" id="IPR001387">
    <property type="entry name" value="Cro/C1-type_HTH"/>
</dbReference>
<gene>
    <name evidence="3" type="ORF">GCM10010251_59430</name>
</gene>
<dbReference type="RefSeq" id="WP_189940832.1">
    <property type="nucleotide sequence ID" value="NZ_BMSX01000015.1"/>
</dbReference>